<feature type="region of interest" description="Disordered" evidence="1">
    <location>
        <begin position="1"/>
        <end position="32"/>
    </location>
</feature>
<dbReference type="AlphaFoldDB" id="Q2T6H4"/>
<evidence type="ECO:0000313" key="3">
    <source>
        <dbReference type="Proteomes" id="UP000001930"/>
    </source>
</evidence>
<proteinExistence type="predicted"/>
<dbReference type="KEGG" id="bte:BTH_II1028"/>
<protein>
    <submittedName>
        <fullName evidence="2">Mte8-like protein</fullName>
    </submittedName>
</protein>
<gene>
    <name evidence="2" type="ordered locus">BTH_II1028</name>
</gene>
<feature type="region of interest" description="Disordered" evidence="1">
    <location>
        <begin position="372"/>
        <end position="394"/>
    </location>
</feature>
<name>Q2T6H4_BURTA</name>
<reference evidence="2 3" key="1">
    <citation type="journal article" date="2005" name="BMC Genomics">
        <title>Bacterial genome adaptation to niches: divergence of the potential virulence genes in three Burkholderia species of different survival strategies.</title>
        <authorList>
            <person name="Kim H.S."/>
            <person name="Schell M.A."/>
            <person name="Yu Y."/>
            <person name="Ulrich R.L."/>
            <person name="Sarria S.H."/>
            <person name="Nierman W.C."/>
            <person name="DeShazer D."/>
        </authorList>
    </citation>
    <scope>NUCLEOTIDE SEQUENCE [LARGE SCALE GENOMIC DNA]</scope>
    <source>
        <strain evidence="3">ATCC 700388 / DSM 13276 / CCUG 48851 / CIP 106301 / E264</strain>
    </source>
</reference>
<dbReference type="Proteomes" id="UP000001930">
    <property type="component" value="Chromosome II"/>
</dbReference>
<dbReference type="EMBL" id="CP000085">
    <property type="protein sequence ID" value="ABC34141.1"/>
    <property type="molecule type" value="Genomic_DNA"/>
</dbReference>
<accession>Q2T6H4</accession>
<evidence type="ECO:0000256" key="1">
    <source>
        <dbReference type="SAM" id="MobiDB-lite"/>
    </source>
</evidence>
<feature type="compositionally biased region" description="Basic residues" evidence="1">
    <location>
        <begin position="380"/>
        <end position="394"/>
    </location>
</feature>
<organism evidence="2 3">
    <name type="scientific">Burkholderia thailandensis (strain ATCC 700388 / DSM 13276 / CCUG 48851 / CIP 106301 / E264)</name>
    <dbReference type="NCBI Taxonomy" id="271848"/>
    <lineage>
        <taxon>Bacteria</taxon>
        <taxon>Pseudomonadati</taxon>
        <taxon>Pseudomonadota</taxon>
        <taxon>Betaproteobacteria</taxon>
        <taxon>Burkholderiales</taxon>
        <taxon>Burkholderiaceae</taxon>
        <taxon>Burkholderia</taxon>
        <taxon>pseudomallei group</taxon>
    </lineage>
</organism>
<dbReference type="HOGENOM" id="CLU_056690_1_0_4"/>
<evidence type="ECO:0000313" key="2">
    <source>
        <dbReference type="EMBL" id="ABC34141.1"/>
    </source>
</evidence>
<keyword evidence="3" id="KW-1185">Reference proteome</keyword>
<sequence length="394" mass="41070">MSPTTTSTIKSPRSGCATSLRQAASRPVTSTNATSATCIPTTFVHTPSAISSQASASGPTRFVAPDGPTIDLFGRVPVRANLSPRQAKDLGLMTSGISGLRGTGSSVSAVLQSSLESRLRGRLSTLGSTLFKLTWKRWTTPMGVSRFRLRASAPRISETGRIGWPTPLASDARGSAGVGKTELPNIAKLAGWPTPTACQAGGAPEQFLERKLRAIARGSKMGVSLTDLGMVAQLSGWPTPTVGNAEGSQSFAGLSATGKTPDGRKVAVSLNHVAQFAGWASPTTGDAKVRDYQRSGATGTINLALNGMAKLASMQPLQPAAEAELKLPPLIPARLTASGEMLIGSSAGMESGGQLNPAHSRWLMGLPREWDDCAPTATRSTRKRRLRGSKRAEG</sequence>